<accession>A0ABS9RIA1</accession>
<keyword evidence="1" id="KW-1133">Transmembrane helix</keyword>
<feature type="transmembrane region" description="Helical" evidence="1">
    <location>
        <begin position="18"/>
        <end position="39"/>
    </location>
</feature>
<dbReference type="EMBL" id="JAKVQD010000002">
    <property type="protein sequence ID" value="MCH4552659.1"/>
    <property type="molecule type" value="Genomic_DNA"/>
</dbReference>
<evidence type="ECO:0000256" key="1">
    <source>
        <dbReference type="SAM" id="Phobius"/>
    </source>
</evidence>
<dbReference type="Pfam" id="PF04338">
    <property type="entry name" value="DUF481"/>
    <property type="match status" value="1"/>
</dbReference>
<dbReference type="RefSeq" id="WP_240572985.1">
    <property type="nucleotide sequence ID" value="NZ_CP136709.1"/>
</dbReference>
<keyword evidence="3" id="KW-1185">Reference proteome</keyword>
<evidence type="ECO:0000313" key="3">
    <source>
        <dbReference type="Proteomes" id="UP001156141"/>
    </source>
</evidence>
<name>A0ABS9RIA1_9FLAO</name>
<protein>
    <submittedName>
        <fullName evidence="2">DUF481 domain-containing protein</fullName>
    </submittedName>
</protein>
<comment type="caution">
    <text evidence="2">The sequence shown here is derived from an EMBL/GenBank/DDBJ whole genome shotgun (WGS) entry which is preliminary data.</text>
</comment>
<gene>
    <name evidence="2" type="ORF">MKW35_08505</name>
</gene>
<dbReference type="Proteomes" id="UP001156141">
    <property type="component" value="Unassembled WGS sequence"/>
</dbReference>
<dbReference type="InterPro" id="IPR007433">
    <property type="entry name" value="DUF481"/>
</dbReference>
<reference evidence="2" key="1">
    <citation type="submission" date="2022-02" db="EMBL/GenBank/DDBJ databases">
        <title>Aestuariibaculum sp., a marine bacterium isolated from sediment in Guangxi.</title>
        <authorList>
            <person name="Ying J."/>
        </authorList>
    </citation>
    <scope>NUCLEOTIDE SEQUENCE</scope>
    <source>
        <strain evidence="2">L182</strain>
    </source>
</reference>
<keyword evidence="1" id="KW-0812">Transmembrane</keyword>
<keyword evidence="1" id="KW-0472">Membrane</keyword>
<organism evidence="2 3">
    <name type="scientific">Aestuariibaculum lutulentum</name>
    <dbReference type="NCBI Taxonomy" id="2920935"/>
    <lineage>
        <taxon>Bacteria</taxon>
        <taxon>Pseudomonadati</taxon>
        <taxon>Bacteroidota</taxon>
        <taxon>Flavobacteriia</taxon>
        <taxon>Flavobacteriales</taxon>
        <taxon>Flavobacteriaceae</taxon>
    </lineage>
</organism>
<sequence>MGDNSLYKFNLKRTKGSIVFNGLSKIIIVVILLFGYSVLAQNDTLVLKNNNRIVGEIKSMQNGVLAVETDYSDSDFKITWVEVAQVSGKQLFLVTLKNGERYNTALGLASGTGKVKLTNVGDGRVVSIQDIVFIKSVKSSFLSRLDASISVGFNLTKSNNLRQLNVRSSVGYTADYWQLLGNYNSVRSKQDGSSEIHRTDANIKFTYFLKNDMLAIFNSEYLANDEQKIDYRFTNRVGFGNYFIHTNYLYFGAAAGLALNNERFSDDVGTNRNSLEAFGSLELNLFDVKDFNLLTNIIAYPSITEKNRLRVDYTLDLKYDLPLDFFIKFGVTYNFDNQPVQDASKDDYVFQATFGWEL</sequence>
<evidence type="ECO:0000313" key="2">
    <source>
        <dbReference type="EMBL" id="MCH4552659.1"/>
    </source>
</evidence>
<proteinExistence type="predicted"/>